<feature type="region of interest" description="Disordered" evidence="1">
    <location>
        <begin position="1"/>
        <end position="44"/>
    </location>
</feature>
<evidence type="ECO:0000313" key="2">
    <source>
        <dbReference type="EMBL" id="KAF4750501.1"/>
    </source>
</evidence>
<dbReference type="AlphaFoldDB" id="A0A7J6U157"/>
<feature type="non-terminal residue" evidence="2">
    <location>
        <position position="1"/>
    </location>
</feature>
<evidence type="ECO:0000256" key="1">
    <source>
        <dbReference type="SAM" id="MobiDB-lite"/>
    </source>
</evidence>
<accession>A0A7J6U157</accession>
<feature type="non-terminal residue" evidence="2">
    <location>
        <position position="61"/>
    </location>
</feature>
<comment type="caution">
    <text evidence="2">The sequence shown here is derived from an EMBL/GenBank/DDBJ whole genome shotgun (WGS) entry which is preliminary data.</text>
</comment>
<organism evidence="2 3">
    <name type="scientific">Perkinsus olseni</name>
    <name type="common">Perkinsus atlanticus</name>
    <dbReference type="NCBI Taxonomy" id="32597"/>
    <lineage>
        <taxon>Eukaryota</taxon>
        <taxon>Sar</taxon>
        <taxon>Alveolata</taxon>
        <taxon>Perkinsozoa</taxon>
        <taxon>Perkinsea</taxon>
        <taxon>Perkinsida</taxon>
        <taxon>Perkinsidae</taxon>
        <taxon>Perkinsus</taxon>
    </lineage>
</organism>
<dbReference type="EMBL" id="JABANM010003645">
    <property type="protein sequence ID" value="KAF4750501.1"/>
    <property type="molecule type" value="Genomic_DNA"/>
</dbReference>
<proteinExistence type="predicted"/>
<reference evidence="2 3" key="1">
    <citation type="submission" date="2020-04" db="EMBL/GenBank/DDBJ databases">
        <title>Perkinsus olseni comparative genomics.</title>
        <authorList>
            <person name="Bogema D.R."/>
        </authorList>
    </citation>
    <scope>NUCLEOTIDE SEQUENCE [LARGE SCALE GENOMIC DNA]</scope>
    <source>
        <strain evidence="2">ATCC PRA-205</strain>
    </source>
</reference>
<evidence type="ECO:0000313" key="3">
    <source>
        <dbReference type="Proteomes" id="UP000574390"/>
    </source>
</evidence>
<gene>
    <name evidence="2" type="ORF">FOZ62_014405</name>
</gene>
<protein>
    <submittedName>
        <fullName evidence="2">Uncharacterized protein</fullName>
    </submittedName>
</protein>
<dbReference type="Proteomes" id="UP000574390">
    <property type="component" value="Unassembled WGS sequence"/>
</dbReference>
<name>A0A7J6U157_PEROL</name>
<sequence length="61" mass="6763">EAFLRDRRLVRGSGGSPLQGRSRPHRNSNRPVDDAGVRPHSAPVHRLVQVVPAWVDTRATT</sequence>